<proteinExistence type="predicted"/>
<organism evidence="1">
    <name type="scientific">Capitella teleta</name>
    <name type="common">Polychaete worm</name>
    <dbReference type="NCBI Taxonomy" id="283909"/>
    <lineage>
        <taxon>Eukaryota</taxon>
        <taxon>Metazoa</taxon>
        <taxon>Spiralia</taxon>
        <taxon>Lophotrochozoa</taxon>
        <taxon>Annelida</taxon>
        <taxon>Polychaeta</taxon>
        <taxon>Sedentaria</taxon>
        <taxon>Scolecida</taxon>
        <taxon>Capitellidae</taxon>
        <taxon>Capitella</taxon>
    </lineage>
</organism>
<sequence length="251" mass="29051">MDQILDKCKGCASIAYDITVHGRIDREHDQLFNVDTDIIYIIANGFQGHHSCPSVCAEGSCYLKGLIFDYRNREMKARSALKLGSRPLLSALFLNENLTRQRNNLVFQSRRKKKANSIPNVWTLDGSIVIKDNNRKISSARTPAVTNKLLRNWDDSAYFESIWDYTMNKYAIQQKKEYTQIPMTCIFDVVCILTQINTMLIAFQFSTLGSYIFKTYEVTRTLISLLMIMNLTTEYIKYTRHLFISCLYAIE</sequence>
<evidence type="ECO:0000313" key="1">
    <source>
        <dbReference type="EMBL" id="ELU04400.1"/>
    </source>
</evidence>
<dbReference type="AlphaFoldDB" id="R7UDE1"/>
<dbReference type="HOGENOM" id="CLU_1107980_0_0_1"/>
<name>R7UDE1_CAPTE</name>
<reference evidence="1 3" key="2">
    <citation type="journal article" date="2013" name="Nature">
        <title>Insights into bilaterian evolution from three spiralian genomes.</title>
        <authorList>
            <person name="Simakov O."/>
            <person name="Marletaz F."/>
            <person name="Cho S.J."/>
            <person name="Edsinger-Gonzales E."/>
            <person name="Havlak P."/>
            <person name="Hellsten U."/>
            <person name="Kuo D.H."/>
            <person name="Larsson T."/>
            <person name="Lv J."/>
            <person name="Arendt D."/>
            <person name="Savage R."/>
            <person name="Osoegawa K."/>
            <person name="de Jong P."/>
            <person name="Grimwood J."/>
            <person name="Chapman J.A."/>
            <person name="Shapiro H."/>
            <person name="Aerts A."/>
            <person name="Otillar R.P."/>
            <person name="Terry A.Y."/>
            <person name="Boore J.L."/>
            <person name="Grigoriev I.V."/>
            <person name="Lindberg D.R."/>
            <person name="Seaver E.C."/>
            <person name="Weisblat D.A."/>
            <person name="Putnam N.H."/>
            <person name="Rokhsar D.S."/>
        </authorList>
    </citation>
    <scope>NUCLEOTIDE SEQUENCE</scope>
    <source>
        <strain evidence="1 3">I ESC-2004</strain>
    </source>
</reference>
<dbReference type="EMBL" id="KB302363">
    <property type="protein sequence ID" value="ELU04400.1"/>
    <property type="molecule type" value="Genomic_DNA"/>
</dbReference>
<dbReference type="EnsemblMetazoa" id="CapteT199899">
    <property type="protein sequence ID" value="CapteP199899"/>
    <property type="gene ID" value="CapteG199899"/>
</dbReference>
<dbReference type="OrthoDB" id="7490514at2759"/>
<dbReference type="Proteomes" id="UP000014760">
    <property type="component" value="Unassembled WGS sequence"/>
</dbReference>
<reference evidence="3" key="1">
    <citation type="submission" date="2012-12" db="EMBL/GenBank/DDBJ databases">
        <authorList>
            <person name="Hellsten U."/>
            <person name="Grimwood J."/>
            <person name="Chapman J.A."/>
            <person name="Shapiro H."/>
            <person name="Aerts A."/>
            <person name="Otillar R.P."/>
            <person name="Terry A.Y."/>
            <person name="Boore J.L."/>
            <person name="Simakov O."/>
            <person name="Marletaz F."/>
            <person name="Cho S.-J."/>
            <person name="Edsinger-Gonzales E."/>
            <person name="Havlak P."/>
            <person name="Kuo D.-H."/>
            <person name="Larsson T."/>
            <person name="Lv J."/>
            <person name="Arendt D."/>
            <person name="Savage R."/>
            <person name="Osoegawa K."/>
            <person name="de Jong P."/>
            <person name="Lindberg D.R."/>
            <person name="Seaver E.C."/>
            <person name="Weisblat D.A."/>
            <person name="Putnam N.H."/>
            <person name="Grigoriev I.V."/>
            <person name="Rokhsar D.S."/>
        </authorList>
    </citation>
    <scope>NUCLEOTIDE SEQUENCE</scope>
    <source>
        <strain evidence="3">I ESC-2004</strain>
    </source>
</reference>
<dbReference type="EMBL" id="AMQN01008186">
    <property type="status" value="NOT_ANNOTATED_CDS"/>
    <property type="molecule type" value="Genomic_DNA"/>
</dbReference>
<gene>
    <name evidence="1" type="ORF">CAPTEDRAFT_199899</name>
</gene>
<accession>R7UDE1</accession>
<evidence type="ECO:0000313" key="2">
    <source>
        <dbReference type="EnsemblMetazoa" id="CapteP199899"/>
    </source>
</evidence>
<reference evidence="2" key="3">
    <citation type="submission" date="2015-06" db="UniProtKB">
        <authorList>
            <consortium name="EnsemblMetazoa"/>
        </authorList>
    </citation>
    <scope>IDENTIFICATION</scope>
</reference>
<protein>
    <submittedName>
        <fullName evidence="1 2">Uncharacterized protein</fullName>
    </submittedName>
</protein>
<keyword evidence="3" id="KW-1185">Reference proteome</keyword>
<evidence type="ECO:0000313" key="3">
    <source>
        <dbReference type="Proteomes" id="UP000014760"/>
    </source>
</evidence>
<dbReference type="EMBL" id="AMQN01008185">
    <property type="status" value="NOT_ANNOTATED_CDS"/>
    <property type="molecule type" value="Genomic_DNA"/>
</dbReference>